<dbReference type="PANTHER" id="PTHR23501">
    <property type="entry name" value="MAJOR FACILITATOR SUPERFAMILY"/>
    <property type="match status" value="1"/>
</dbReference>
<organism evidence="8">
    <name type="scientific">marine metagenome</name>
    <dbReference type="NCBI Taxonomy" id="408172"/>
    <lineage>
        <taxon>unclassified sequences</taxon>
        <taxon>metagenomes</taxon>
        <taxon>ecological metagenomes</taxon>
    </lineage>
</organism>
<feature type="domain" description="Major facilitator superfamily (MFS) profile" evidence="7">
    <location>
        <begin position="12"/>
        <end position="237"/>
    </location>
</feature>
<evidence type="ECO:0000259" key="7">
    <source>
        <dbReference type="PROSITE" id="PS50850"/>
    </source>
</evidence>
<evidence type="ECO:0000256" key="3">
    <source>
        <dbReference type="ARBA" id="ARBA00022692"/>
    </source>
</evidence>
<reference evidence="8" key="1">
    <citation type="submission" date="2018-05" db="EMBL/GenBank/DDBJ databases">
        <authorList>
            <person name="Lanie J.A."/>
            <person name="Ng W.-L."/>
            <person name="Kazmierczak K.M."/>
            <person name="Andrzejewski T.M."/>
            <person name="Davidsen T.M."/>
            <person name="Wayne K.J."/>
            <person name="Tettelin H."/>
            <person name="Glass J.I."/>
            <person name="Rusch D."/>
            <person name="Podicherti R."/>
            <person name="Tsui H.-C.T."/>
            <person name="Winkler M.E."/>
        </authorList>
    </citation>
    <scope>NUCLEOTIDE SEQUENCE</scope>
</reference>
<keyword evidence="3 6" id="KW-0812">Transmembrane</keyword>
<feature type="transmembrane region" description="Helical" evidence="6">
    <location>
        <begin position="51"/>
        <end position="71"/>
    </location>
</feature>
<dbReference type="GO" id="GO:0012505">
    <property type="term" value="C:endomembrane system"/>
    <property type="evidence" value="ECO:0007669"/>
    <property type="project" value="UniProtKB-SubCell"/>
</dbReference>
<dbReference type="Gene3D" id="1.20.1250.20">
    <property type="entry name" value="MFS general substrate transporter like domains"/>
    <property type="match status" value="1"/>
</dbReference>
<feature type="transmembrane region" description="Helical" evidence="6">
    <location>
        <begin position="103"/>
        <end position="124"/>
    </location>
</feature>
<evidence type="ECO:0000256" key="6">
    <source>
        <dbReference type="SAM" id="Phobius"/>
    </source>
</evidence>
<dbReference type="InterPro" id="IPR011701">
    <property type="entry name" value="MFS"/>
</dbReference>
<dbReference type="PROSITE" id="PS50850">
    <property type="entry name" value="MFS"/>
    <property type="match status" value="1"/>
</dbReference>
<dbReference type="Pfam" id="PF07690">
    <property type="entry name" value="MFS_1"/>
    <property type="match status" value="1"/>
</dbReference>
<feature type="transmembrane region" description="Helical" evidence="6">
    <location>
        <begin position="163"/>
        <end position="186"/>
    </location>
</feature>
<evidence type="ECO:0000313" key="8">
    <source>
        <dbReference type="EMBL" id="SVC31821.1"/>
    </source>
</evidence>
<dbReference type="SUPFAM" id="SSF103473">
    <property type="entry name" value="MFS general substrate transporter"/>
    <property type="match status" value="1"/>
</dbReference>
<feature type="non-terminal residue" evidence="8">
    <location>
        <position position="237"/>
    </location>
</feature>
<dbReference type="EMBL" id="UINC01084821">
    <property type="protein sequence ID" value="SVC31821.1"/>
    <property type="molecule type" value="Genomic_DNA"/>
</dbReference>
<accession>A0A382LAB4</accession>
<protein>
    <recommendedName>
        <fullName evidence="7">Major facilitator superfamily (MFS) profile domain-containing protein</fullName>
    </recommendedName>
</protein>
<gene>
    <name evidence="8" type="ORF">METZ01_LOCUS284675</name>
</gene>
<feature type="transmembrane region" description="Helical" evidence="6">
    <location>
        <begin position="136"/>
        <end position="157"/>
    </location>
</feature>
<comment type="subcellular location">
    <subcellularLocation>
        <location evidence="1">Endomembrane system</location>
        <topology evidence="1">Multi-pass membrane protein</topology>
    </subcellularLocation>
</comment>
<feature type="transmembrane region" description="Helical" evidence="6">
    <location>
        <begin position="78"/>
        <end position="97"/>
    </location>
</feature>
<proteinExistence type="predicted"/>
<keyword evidence="4 6" id="KW-1133">Transmembrane helix</keyword>
<evidence type="ECO:0000256" key="1">
    <source>
        <dbReference type="ARBA" id="ARBA00004127"/>
    </source>
</evidence>
<sequence length="237" mass="25015">MAFTAPSRLNSMVAILCFAFLISQFYRASVGVLAPALMEEFSLSANLLGTLGGSYFLVFAVAQIPCGILLDRYGPRRVNSFLFLLVALGAAIFANAHTPGGLIVGRGVIGLGCATCLMGTLVIFSRWLPTEKFPLMVAVASAIGGSGALVATVPLAWADHYLGWRGTFLAMAAITALVAYLLWLLVQDNPPNPKSTPAEPETLAQTLNGIGQIASNRQLLLLLPLNTVAYGSTMVLL</sequence>
<evidence type="ECO:0000256" key="5">
    <source>
        <dbReference type="ARBA" id="ARBA00023136"/>
    </source>
</evidence>
<evidence type="ECO:0000256" key="4">
    <source>
        <dbReference type="ARBA" id="ARBA00022989"/>
    </source>
</evidence>
<dbReference type="InterPro" id="IPR036259">
    <property type="entry name" value="MFS_trans_sf"/>
</dbReference>
<dbReference type="PANTHER" id="PTHR23501:SF191">
    <property type="entry name" value="VACUOLAR BASIC AMINO ACID TRANSPORTER 4"/>
    <property type="match status" value="1"/>
</dbReference>
<dbReference type="GO" id="GO:0005886">
    <property type="term" value="C:plasma membrane"/>
    <property type="evidence" value="ECO:0007669"/>
    <property type="project" value="TreeGrafter"/>
</dbReference>
<keyword evidence="5 6" id="KW-0472">Membrane</keyword>
<dbReference type="GO" id="GO:0022857">
    <property type="term" value="F:transmembrane transporter activity"/>
    <property type="evidence" value="ECO:0007669"/>
    <property type="project" value="InterPro"/>
</dbReference>
<keyword evidence="2" id="KW-0813">Transport</keyword>
<dbReference type="AlphaFoldDB" id="A0A382LAB4"/>
<name>A0A382LAB4_9ZZZZ</name>
<dbReference type="InterPro" id="IPR020846">
    <property type="entry name" value="MFS_dom"/>
</dbReference>
<evidence type="ECO:0000256" key="2">
    <source>
        <dbReference type="ARBA" id="ARBA00022448"/>
    </source>
</evidence>